<feature type="non-terminal residue" evidence="1">
    <location>
        <position position="60"/>
    </location>
</feature>
<name>X1L2X8_9ZZZZ</name>
<sequence>SGEAKYRGNLKARIDDDKKKLMRQKLLTSNLRVKGAVSDIKIEALFEKRIIEMYVTFKAP</sequence>
<accession>X1L2X8</accession>
<gene>
    <name evidence="1" type="ORF">S03H2_72406</name>
</gene>
<proteinExistence type="predicted"/>
<organism evidence="1">
    <name type="scientific">marine sediment metagenome</name>
    <dbReference type="NCBI Taxonomy" id="412755"/>
    <lineage>
        <taxon>unclassified sequences</taxon>
        <taxon>metagenomes</taxon>
        <taxon>ecological metagenomes</taxon>
    </lineage>
</organism>
<protein>
    <submittedName>
        <fullName evidence="1">Uncharacterized protein</fullName>
    </submittedName>
</protein>
<feature type="non-terminal residue" evidence="1">
    <location>
        <position position="1"/>
    </location>
</feature>
<evidence type="ECO:0000313" key="1">
    <source>
        <dbReference type="EMBL" id="GAI00246.1"/>
    </source>
</evidence>
<dbReference type="AlphaFoldDB" id="X1L2X8"/>
<dbReference type="EMBL" id="BARU01048930">
    <property type="protein sequence ID" value="GAI00246.1"/>
    <property type="molecule type" value="Genomic_DNA"/>
</dbReference>
<comment type="caution">
    <text evidence="1">The sequence shown here is derived from an EMBL/GenBank/DDBJ whole genome shotgun (WGS) entry which is preliminary data.</text>
</comment>
<reference evidence="1" key="1">
    <citation type="journal article" date="2014" name="Front. Microbiol.">
        <title>High frequency of phylogenetically diverse reductive dehalogenase-homologous genes in deep subseafloor sedimentary metagenomes.</title>
        <authorList>
            <person name="Kawai M."/>
            <person name="Futagami T."/>
            <person name="Toyoda A."/>
            <person name="Takaki Y."/>
            <person name="Nishi S."/>
            <person name="Hori S."/>
            <person name="Arai W."/>
            <person name="Tsubouchi T."/>
            <person name="Morono Y."/>
            <person name="Uchiyama I."/>
            <person name="Ito T."/>
            <person name="Fujiyama A."/>
            <person name="Inagaki F."/>
            <person name="Takami H."/>
        </authorList>
    </citation>
    <scope>NUCLEOTIDE SEQUENCE</scope>
    <source>
        <strain evidence="1">Expedition CK06-06</strain>
    </source>
</reference>